<dbReference type="Pfam" id="PF00487">
    <property type="entry name" value="FA_desaturase"/>
    <property type="match status" value="1"/>
</dbReference>
<evidence type="ECO:0000313" key="4">
    <source>
        <dbReference type="Proteomes" id="UP001500936"/>
    </source>
</evidence>
<accession>A0ABP8K9M3</accession>
<dbReference type="InterPro" id="IPR005804">
    <property type="entry name" value="FA_desaturase_dom"/>
</dbReference>
<evidence type="ECO:0000313" key="3">
    <source>
        <dbReference type="EMBL" id="GAA4402837.1"/>
    </source>
</evidence>
<dbReference type="RefSeq" id="WP_345266234.1">
    <property type="nucleotide sequence ID" value="NZ_BAABHB010000003.1"/>
</dbReference>
<reference evidence="4" key="1">
    <citation type="journal article" date="2019" name="Int. J. Syst. Evol. Microbiol.">
        <title>The Global Catalogue of Microorganisms (GCM) 10K type strain sequencing project: providing services to taxonomists for standard genome sequencing and annotation.</title>
        <authorList>
            <consortium name="The Broad Institute Genomics Platform"/>
            <consortium name="The Broad Institute Genome Sequencing Center for Infectious Disease"/>
            <person name="Wu L."/>
            <person name="Ma J."/>
        </authorList>
    </citation>
    <scope>NUCLEOTIDE SEQUENCE [LARGE SCALE GENOMIC DNA]</scope>
    <source>
        <strain evidence="4">JCM 17925</strain>
    </source>
</reference>
<keyword evidence="1" id="KW-1133">Transmembrane helix</keyword>
<keyword evidence="1" id="KW-0812">Transmembrane</keyword>
<dbReference type="PIRSF" id="PIRSF015921">
    <property type="entry name" value="FA_sphinglp_des"/>
    <property type="match status" value="1"/>
</dbReference>
<proteinExistence type="predicted"/>
<feature type="transmembrane region" description="Helical" evidence="1">
    <location>
        <begin position="41"/>
        <end position="60"/>
    </location>
</feature>
<gene>
    <name evidence="3" type="ORF">GCM10023187_18360</name>
</gene>
<keyword evidence="4" id="KW-1185">Reference proteome</keyword>
<protein>
    <submittedName>
        <fullName evidence="3">Acyl-CoA desaturase</fullName>
    </submittedName>
</protein>
<feature type="transmembrane region" description="Helical" evidence="1">
    <location>
        <begin position="164"/>
        <end position="182"/>
    </location>
</feature>
<evidence type="ECO:0000259" key="2">
    <source>
        <dbReference type="Pfam" id="PF00487"/>
    </source>
</evidence>
<dbReference type="CDD" id="cd03506">
    <property type="entry name" value="Delta6-FADS-like"/>
    <property type="match status" value="1"/>
</dbReference>
<sequence length="369" mass="41917">MAKAPIKFLNKDKSDFFPVLKKRVDLYFKEKAISRFGTSTMIYKSLVMLSLFIVPYLLILSGWFPVWIMLLLAIFMGVGTAGVGMAVMHDAGHGSLSAVPRINNLLSASLYLLGGNVYNWKVQHNTLHHTYTNIHEVDEDITGKFLLRFSYSEQIKPYHRFQHIYAFFLYGLMTISFFGKDFRQVFKFRNHAVAKPFSTQDIVILITTKVLYGILICALPLLLTDLTVGQWLIGFLAMHFTSGLILSTIFQLAHVVEGVEHPAFDEQGNVENAWAIHQLYSTANFTCSRPMSWFIGGLDFQIEHHLFPSVCHIHYRQLSRIVQATAEDFGIPYNNKTSFAAAIRSHIEMLKSLGHVQENSSALAYADQH</sequence>
<feature type="transmembrane region" description="Helical" evidence="1">
    <location>
        <begin position="202"/>
        <end position="224"/>
    </location>
</feature>
<feature type="transmembrane region" description="Helical" evidence="1">
    <location>
        <begin position="66"/>
        <end position="87"/>
    </location>
</feature>
<feature type="transmembrane region" description="Helical" evidence="1">
    <location>
        <begin position="231"/>
        <end position="253"/>
    </location>
</feature>
<keyword evidence="1" id="KW-0472">Membrane</keyword>
<organism evidence="3 4">
    <name type="scientific">Nibrella viscosa</name>
    <dbReference type="NCBI Taxonomy" id="1084524"/>
    <lineage>
        <taxon>Bacteria</taxon>
        <taxon>Pseudomonadati</taxon>
        <taxon>Bacteroidota</taxon>
        <taxon>Cytophagia</taxon>
        <taxon>Cytophagales</taxon>
        <taxon>Spirosomataceae</taxon>
        <taxon>Nibrella</taxon>
    </lineage>
</organism>
<feature type="domain" description="Fatty acid desaturase" evidence="2">
    <location>
        <begin position="65"/>
        <end position="334"/>
    </location>
</feature>
<dbReference type="PANTHER" id="PTHR19353:SF19">
    <property type="entry name" value="DELTA(5) FATTY ACID DESATURASE C-RELATED"/>
    <property type="match status" value="1"/>
</dbReference>
<dbReference type="Proteomes" id="UP001500936">
    <property type="component" value="Unassembled WGS sequence"/>
</dbReference>
<dbReference type="EMBL" id="BAABHB010000003">
    <property type="protein sequence ID" value="GAA4402837.1"/>
    <property type="molecule type" value="Genomic_DNA"/>
</dbReference>
<dbReference type="PANTHER" id="PTHR19353">
    <property type="entry name" value="FATTY ACID DESATURASE 2"/>
    <property type="match status" value="1"/>
</dbReference>
<evidence type="ECO:0000256" key="1">
    <source>
        <dbReference type="SAM" id="Phobius"/>
    </source>
</evidence>
<dbReference type="InterPro" id="IPR012171">
    <property type="entry name" value="Fatty_acid_desaturase"/>
</dbReference>
<comment type="caution">
    <text evidence="3">The sequence shown here is derived from an EMBL/GenBank/DDBJ whole genome shotgun (WGS) entry which is preliminary data.</text>
</comment>
<name>A0ABP8K9M3_9BACT</name>